<dbReference type="PANTHER" id="PTHR33434:SF2">
    <property type="entry name" value="FATTY ACID-BINDING PROTEIN TM_1468"/>
    <property type="match status" value="1"/>
</dbReference>
<dbReference type="InterPro" id="IPR050270">
    <property type="entry name" value="DegV_domain_contain"/>
</dbReference>
<protein>
    <submittedName>
        <fullName evidence="2">EDD domain protein, DegV family</fullName>
    </submittedName>
</protein>
<dbReference type="Pfam" id="PF02645">
    <property type="entry name" value="DegV"/>
    <property type="match status" value="1"/>
</dbReference>
<dbReference type="STRING" id="1121307.CLCY_1c00450"/>
<reference evidence="2 3" key="1">
    <citation type="submission" date="2015-06" db="EMBL/GenBank/DDBJ databases">
        <title>Draft genome sequence of the purine-degrading Clostridium cylindrosporum HC-1 (DSM 605).</title>
        <authorList>
            <person name="Poehlein A."/>
            <person name="Schiel-Bengelsdorf B."/>
            <person name="Bengelsdorf F."/>
            <person name="Daniel R."/>
            <person name="Duerre P."/>
        </authorList>
    </citation>
    <scope>NUCLEOTIDE SEQUENCE [LARGE SCALE GENOMIC DNA]</scope>
    <source>
        <strain evidence="2 3">DSM 605</strain>
    </source>
</reference>
<dbReference type="Proteomes" id="UP000036756">
    <property type="component" value="Unassembled WGS sequence"/>
</dbReference>
<keyword evidence="3" id="KW-1185">Reference proteome</keyword>
<sequence>MEKVYIVTDSTAGVPRNIVENKNVKVLPLTIEFEGKVYKDGVEIDEPTLLSMLDKGEKLPKTSQVNPNAFYEEYESIIKEGYKIISIHISSKVSGTYQSACIARDMIENNENIHVIDSKGVSFATGALVQETIKMLELGESVESTVEKINLLTDKVKVAFAVDNLEYIRKGGRISSIHAAVGTLLNIKPILCVEDGKIDVFDKVRGRKKALKRLLDYVKEQNPDTDITFAVGNVAAEDDVEEFKKMLKEENIIDDAQSVKVGSVIATYAGPGTIGVFFFKK</sequence>
<dbReference type="RefSeq" id="WP_048571217.1">
    <property type="nucleotide sequence ID" value="NZ_LFVU01000028.1"/>
</dbReference>
<keyword evidence="1" id="KW-0446">Lipid-binding</keyword>
<accession>A0A0J8D958</accession>
<organism evidence="2 3">
    <name type="scientific">Clostridium cylindrosporum DSM 605</name>
    <dbReference type="NCBI Taxonomy" id="1121307"/>
    <lineage>
        <taxon>Bacteria</taxon>
        <taxon>Bacillati</taxon>
        <taxon>Bacillota</taxon>
        <taxon>Clostridia</taxon>
        <taxon>Eubacteriales</taxon>
        <taxon>Clostridiaceae</taxon>
        <taxon>Clostridium</taxon>
    </lineage>
</organism>
<dbReference type="InterPro" id="IPR003797">
    <property type="entry name" value="DegV"/>
</dbReference>
<dbReference type="GO" id="GO:0008289">
    <property type="term" value="F:lipid binding"/>
    <property type="evidence" value="ECO:0007669"/>
    <property type="project" value="UniProtKB-KW"/>
</dbReference>
<evidence type="ECO:0000313" key="3">
    <source>
        <dbReference type="Proteomes" id="UP000036756"/>
    </source>
</evidence>
<name>A0A0J8D958_CLOCY</name>
<dbReference type="Gene3D" id="3.30.1180.10">
    <property type="match status" value="1"/>
</dbReference>
<dbReference type="NCBIfam" id="TIGR00762">
    <property type="entry name" value="DegV"/>
    <property type="match status" value="1"/>
</dbReference>
<evidence type="ECO:0000313" key="2">
    <source>
        <dbReference type="EMBL" id="KMT20813.1"/>
    </source>
</evidence>
<evidence type="ECO:0000256" key="1">
    <source>
        <dbReference type="ARBA" id="ARBA00023121"/>
    </source>
</evidence>
<dbReference type="SUPFAM" id="SSF82549">
    <property type="entry name" value="DAK1/DegV-like"/>
    <property type="match status" value="1"/>
</dbReference>
<proteinExistence type="predicted"/>
<gene>
    <name evidence="2" type="ORF">CLCY_1c00450</name>
</gene>
<dbReference type="InterPro" id="IPR043168">
    <property type="entry name" value="DegV_C"/>
</dbReference>
<dbReference type="PANTHER" id="PTHR33434">
    <property type="entry name" value="DEGV DOMAIN-CONTAINING PROTEIN DR_1986-RELATED"/>
    <property type="match status" value="1"/>
</dbReference>
<comment type="caution">
    <text evidence="2">The sequence shown here is derived from an EMBL/GenBank/DDBJ whole genome shotgun (WGS) entry which is preliminary data.</text>
</comment>
<dbReference type="Gene3D" id="3.40.50.10170">
    <property type="match status" value="1"/>
</dbReference>
<dbReference type="PROSITE" id="PS51482">
    <property type="entry name" value="DEGV"/>
    <property type="match status" value="1"/>
</dbReference>
<dbReference type="EMBL" id="LFVU01000028">
    <property type="protein sequence ID" value="KMT20813.1"/>
    <property type="molecule type" value="Genomic_DNA"/>
</dbReference>
<dbReference type="AlphaFoldDB" id="A0A0J8D958"/>
<dbReference type="PATRIC" id="fig|1121307.3.peg.408"/>